<dbReference type="AlphaFoldDB" id="A0A5N5KWV5"/>
<accession>A0A5N5KWV5</accession>
<evidence type="ECO:0000313" key="2">
    <source>
        <dbReference type="Proteomes" id="UP000326939"/>
    </source>
</evidence>
<reference evidence="2" key="1">
    <citation type="journal article" date="2019" name="Gigascience">
        <title>De novo genome assembly of the endangered Acer yangbiense, a plant species with extremely small populations endemic to Yunnan Province, China.</title>
        <authorList>
            <person name="Yang J."/>
            <person name="Wariss H.M."/>
            <person name="Tao L."/>
            <person name="Zhang R."/>
            <person name="Yun Q."/>
            <person name="Hollingsworth P."/>
            <person name="Dao Z."/>
            <person name="Luo G."/>
            <person name="Guo H."/>
            <person name="Ma Y."/>
            <person name="Sun W."/>
        </authorList>
    </citation>
    <scope>NUCLEOTIDE SEQUENCE [LARGE SCALE GENOMIC DNA]</scope>
    <source>
        <strain evidence="2">cv. br00</strain>
    </source>
</reference>
<comment type="caution">
    <text evidence="1">The sequence shown here is derived from an EMBL/GenBank/DDBJ whole genome shotgun (WGS) entry which is preliminary data.</text>
</comment>
<keyword evidence="2" id="KW-1185">Reference proteome</keyword>
<protein>
    <submittedName>
        <fullName evidence="1">Uncharacterized protein</fullName>
    </submittedName>
</protein>
<gene>
    <name evidence="1" type="ORF">DKX38_017697</name>
</gene>
<evidence type="ECO:0000313" key="1">
    <source>
        <dbReference type="EMBL" id="KAB5534611.1"/>
    </source>
</evidence>
<dbReference type="EMBL" id="VDCV01000011">
    <property type="protein sequence ID" value="KAB5534611.1"/>
    <property type="molecule type" value="Genomic_DNA"/>
</dbReference>
<name>A0A5N5KWV5_9ROSI</name>
<organism evidence="1 2">
    <name type="scientific">Salix brachista</name>
    <dbReference type="NCBI Taxonomy" id="2182728"/>
    <lineage>
        <taxon>Eukaryota</taxon>
        <taxon>Viridiplantae</taxon>
        <taxon>Streptophyta</taxon>
        <taxon>Embryophyta</taxon>
        <taxon>Tracheophyta</taxon>
        <taxon>Spermatophyta</taxon>
        <taxon>Magnoliopsida</taxon>
        <taxon>eudicotyledons</taxon>
        <taxon>Gunneridae</taxon>
        <taxon>Pentapetalae</taxon>
        <taxon>rosids</taxon>
        <taxon>fabids</taxon>
        <taxon>Malpighiales</taxon>
        <taxon>Salicaceae</taxon>
        <taxon>Saliceae</taxon>
        <taxon>Salix</taxon>
    </lineage>
</organism>
<dbReference type="Proteomes" id="UP000326939">
    <property type="component" value="Chromosome 11"/>
</dbReference>
<proteinExistence type="predicted"/>
<sequence length="200" mass="22064">MRRCLSVHVDTLRIFLPHSITICQIFHLCFHVCYLINAMNHQYPIQFDLQLNELLEEKVRPYIQNINSGALPSPIIIQPQNQDKKVPPFFPLLLGLYFSIPDQSLFYPYPRYSVATIRYSMSVFVLSSHPLIAELIRREATITIMVEGVATQEAAGAGARSASLESGDGAGPELDSGGGFAGVGVDGDMILLVLGRRSTG</sequence>